<comment type="caution">
    <text evidence="2">The sequence shown here is derived from an EMBL/GenBank/DDBJ whole genome shotgun (WGS) entry which is preliminary data.</text>
</comment>
<evidence type="ECO:0000256" key="1">
    <source>
        <dbReference type="SAM" id="MobiDB-lite"/>
    </source>
</evidence>
<protein>
    <submittedName>
        <fullName evidence="2">Uncharacterized protein</fullName>
    </submittedName>
</protein>
<name>A0ABP4BV01_9ACTN</name>
<feature type="compositionally biased region" description="Polar residues" evidence="1">
    <location>
        <begin position="1"/>
        <end position="16"/>
    </location>
</feature>
<proteinExistence type="predicted"/>
<dbReference type="Proteomes" id="UP001500665">
    <property type="component" value="Unassembled WGS sequence"/>
</dbReference>
<evidence type="ECO:0000313" key="3">
    <source>
        <dbReference type="Proteomes" id="UP001500665"/>
    </source>
</evidence>
<keyword evidence="3" id="KW-1185">Reference proteome</keyword>
<feature type="region of interest" description="Disordered" evidence="1">
    <location>
        <begin position="1"/>
        <end position="49"/>
    </location>
</feature>
<sequence>MWAETGMTTVIVSSPRSPDRAIDSSHTPSMTNTSWAATKRSGPAGMVPTGGSAWPMLGMAAISVTAAASPEVTRTSTGFVGSTVTAYRVPAASTLSAPPPSQRDVTRNNMPATSRQTAAYFIAVPPW</sequence>
<accession>A0ABP4BV01</accession>
<feature type="compositionally biased region" description="Polar residues" evidence="1">
    <location>
        <begin position="24"/>
        <end position="36"/>
    </location>
</feature>
<evidence type="ECO:0000313" key="2">
    <source>
        <dbReference type="EMBL" id="GAA0954704.1"/>
    </source>
</evidence>
<dbReference type="EMBL" id="BAAAHH010000015">
    <property type="protein sequence ID" value="GAA0954704.1"/>
    <property type="molecule type" value="Genomic_DNA"/>
</dbReference>
<organism evidence="2 3">
    <name type="scientific">Actinocorallia libanotica</name>
    <dbReference type="NCBI Taxonomy" id="46162"/>
    <lineage>
        <taxon>Bacteria</taxon>
        <taxon>Bacillati</taxon>
        <taxon>Actinomycetota</taxon>
        <taxon>Actinomycetes</taxon>
        <taxon>Streptosporangiales</taxon>
        <taxon>Thermomonosporaceae</taxon>
        <taxon>Actinocorallia</taxon>
    </lineage>
</organism>
<reference evidence="3" key="1">
    <citation type="journal article" date="2019" name="Int. J. Syst. Evol. Microbiol.">
        <title>The Global Catalogue of Microorganisms (GCM) 10K type strain sequencing project: providing services to taxonomists for standard genome sequencing and annotation.</title>
        <authorList>
            <consortium name="The Broad Institute Genomics Platform"/>
            <consortium name="The Broad Institute Genome Sequencing Center for Infectious Disease"/>
            <person name="Wu L."/>
            <person name="Ma J."/>
        </authorList>
    </citation>
    <scope>NUCLEOTIDE SEQUENCE [LARGE SCALE GENOMIC DNA]</scope>
    <source>
        <strain evidence="3">JCM 10696</strain>
    </source>
</reference>
<gene>
    <name evidence="2" type="ORF">GCM10009550_38330</name>
</gene>